<dbReference type="Gramene" id="KXG30185">
    <property type="protein sequence ID" value="KXG30185"/>
    <property type="gene ID" value="SORBI_3004G142900"/>
</dbReference>
<organism evidence="2 3">
    <name type="scientific">Sorghum bicolor</name>
    <name type="common">Sorghum</name>
    <name type="synonym">Sorghum vulgare</name>
    <dbReference type="NCBI Taxonomy" id="4558"/>
    <lineage>
        <taxon>Eukaryota</taxon>
        <taxon>Viridiplantae</taxon>
        <taxon>Streptophyta</taxon>
        <taxon>Embryophyta</taxon>
        <taxon>Tracheophyta</taxon>
        <taxon>Spermatophyta</taxon>
        <taxon>Magnoliopsida</taxon>
        <taxon>Liliopsida</taxon>
        <taxon>Poales</taxon>
        <taxon>Poaceae</taxon>
        <taxon>PACMAD clade</taxon>
        <taxon>Panicoideae</taxon>
        <taxon>Andropogonodae</taxon>
        <taxon>Andropogoneae</taxon>
        <taxon>Sorghinae</taxon>
        <taxon>Sorghum</taxon>
    </lineage>
</organism>
<feature type="compositionally biased region" description="Gly residues" evidence="1">
    <location>
        <begin position="87"/>
        <end position="96"/>
    </location>
</feature>
<evidence type="ECO:0000313" key="3">
    <source>
        <dbReference type="Proteomes" id="UP000000768"/>
    </source>
</evidence>
<dbReference type="EMBL" id="CM000763">
    <property type="protein sequence ID" value="KXG30183.1"/>
    <property type="molecule type" value="Genomic_DNA"/>
</dbReference>
<reference evidence="3" key="3">
    <citation type="journal article" date="2018" name="Plant J.">
        <title>The Sorghum bicolor reference genome: improved assembly, gene annotations, a transcriptome atlas, and signatures of genome organization.</title>
        <authorList>
            <person name="McCormick R.F."/>
            <person name="Truong S.K."/>
            <person name="Sreedasyam A."/>
            <person name="Jenkins J."/>
            <person name="Shu S."/>
            <person name="Sims D."/>
            <person name="Kennedy M."/>
            <person name="Amirebrahimi M."/>
            <person name="Weers B.D."/>
            <person name="McKinley B."/>
            <person name="Mattison A."/>
            <person name="Morishige D.T."/>
            <person name="Grimwood J."/>
            <person name="Schmutz J."/>
            <person name="Mullet J.E."/>
        </authorList>
    </citation>
    <scope>NUCLEOTIDE SEQUENCE [LARGE SCALE GENOMIC DNA]</scope>
    <source>
        <strain evidence="3">cv. BTx623</strain>
    </source>
</reference>
<dbReference type="Proteomes" id="UP000000768">
    <property type="component" value="Chromosome 4"/>
</dbReference>
<dbReference type="FunCoup" id="A0A194YPM5">
    <property type="interactions" value="131"/>
</dbReference>
<dbReference type="EMBL" id="CM000763">
    <property type="protein sequence ID" value="KXG30184.1"/>
    <property type="molecule type" value="Genomic_DNA"/>
</dbReference>
<name>A0A194YPM5_SORBI</name>
<accession>A0A194YPM5</accession>
<reference evidence="2 3" key="1">
    <citation type="journal article" date="2009" name="Nature">
        <title>The Sorghum bicolor genome and the diversification of grasses.</title>
        <authorList>
            <person name="Paterson A.H."/>
            <person name="Bowers J.E."/>
            <person name="Bruggmann R."/>
            <person name="Dubchak I."/>
            <person name="Grimwood J."/>
            <person name="Gundlach H."/>
            <person name="Haberer G."/>
            <person name="Hellsten U."/>
            <person name="Mitros T."/>
            <person name="Poliakov A."/>
            <person name="Schmutz J."/>
            <person name="Spannagl M."/>
            <person name="Tang H."/>
            <person name="Wang X."/>
            <person name="Wicker T."/>
            <person name="Bharti A.K."/>
            <person name="Chapman J."/>
            <person name="Feltus F.A."/>
            <person name="Gowik U."/>
            <person name="Grigoriev I.V."/>
            <person name="Lyons E."/>
            <person name="Maher C.A."/>
            <person name="Martis M."/>
            <person name="Narechania A."/>
            <person name="Otillar R.P."/>
            <person name="Penning B.W."/>
            <person name="Salamov A.A."/>
            <person name="Wang Y."/>
            <person name="Zhang L."/>
            <person name="Carpita N.C."/>
            <person name="Freeling M."/>
            <person name="Gingle A.R."/>
            <person name="Hash C.T."/>
            <person name="Keller B."/>
            <person name="Klein P."/>
            <person name="Kresovich S."/>
            <person name="McCann M.C."/>
            <person name="Ming R."/>
            <person name="Peterson D.G."/>
            <person name="Mehboob-ur-Rahman"/>
            <person name="Ware D."/>
            <person name="Westhoff P."/>
            <person name="Mayer K.F."/>
            <person name="Messing J."/>
            <person name="Rokhsar D.S."/>
        </authorList>
    </citation>
    <scope>NUCLEOTIDE SEQUENCE [LARGE SCALE GENOMIC DNA]</scope>
    <source>
        <strain evidence="3">cv. BTx623</strain>
    </source>
</reference>
<dbReference type="InParanoid" id="A0A194YPM5"/>
<dbReference type="Gramene" id="KXG30184">
    <property type="protein sequence ID" value="KXG30184"/>
    <property type="gene ID" value="SORBI_3004G142900"/>
</dbReference>
<reference evidence="2" key="2">
    <citation type="submission" date="2017-02" db="EMBL/GenBank/DDBJ databases">
        <title>WGS assembly of Sorghum bicolor.</title>
        <authorList>
            <person name="Paterson A."/>
            <person name="Mullet J."/>
            <person name="Bowers J."/>
            <person name="Bruggmann R."/>
            <person name="Dubchak I."/>
            <person name="Grimwood J."/>
            <person name="Gundlach H."/>
            <person name="Haberer G."/>
            <person name="Hellsten U."/>
            <person name="Mitros T."/>
            <person name="Poliakov A."/>
            <person name="Schmutz J."/>
            <person name="Spannagl M."/>
            <person name="Tang H."/>
            <person name="Wang X."/>
            <person name="Wicker T."/>
            <person name="Bharti A."/>
            <person name="Chapman J."/>
            <person name="Feltus F."/>
            <person name="Gowik U."/>
            <person name="Grigoriev I."/>
            <person name="Lyons E."/>
            <person name="Maher C."/>
            <person name="Martis M."/>
            <person name="Narechania A."/>
            <person name="Otillar R."/>
            <person name="Penning B."/>
            <person name="Salamov A."/>
            <person name="Wang Y."/>
            <person name="Zhang L."/>
            <person name="Carpita N."/>
            <person name="Freeling M."/>
            <person name="Gingle A."/>
            <person name="Hash C."/>
            <person name="Keller B."/>
            <person name="Klein P."/>
            <person name="Kresovich S."/>
            <person name="Mccann M."/>
            <person name="Ming R."/>
            <person name="Peterson D."/>
            <person name="Rahman M."/>
            <person name="Ware D."/>
            <person name="Westhoff P."/>
            <person name="Mayer K."/>
            <person name="Messing J."/>
            <person name="Sims D."/>
            <person name="Jenkins J."/>
            <person name="Shu S."/>
            <person name="Rokhsar D."/>
        </authorList>
    </citation>
    <scope>NUCLEOTIDE SEQUENCE</scope>
</reference>
<dbReference type="EMBL" id="CM000763">
    <property type="protein sequence ID" value="KXG30185.1"/>
    <property type="molecule type" value="Genomic_DNA"/>
</dbReference>
<dbReference type="AlphaFoldDB" id="A0A194YPM5"/>
<feature type="compositionally biased region" description="Polar residues" evidence="1">
    <location>
        <begin position="15"/>
        <end position="32"/>
    </location>
</feature>
<feature type="region of interest" description="Disordered" evidence="1">
    <location>
        <begin position="1"/>
        <end position="150"/>
    </location>
</feature>
<dbReference type="Gramene" id="KXG30183">
    <property type="protein sequence ID" value="KXG30183"/>
    <property type="gene ID" value="SORBI_3004G142900"/>
</dbReference>
<evidence type="ECO:0000256" key="1">
    <source>
        <dbReference type="SAM" id="MobiDB-lite"/>
    </source>
</evidence>
<evidence type="ECO:0000313" key="2">
    <source>
        <dbReference type="EMBL" id="KXG30183.1"/>
    </source>
</evidence>
<keyword evidence="3" id="KW-1185">Reference proteome</keyword>
<gene>
    <name evidence="2" type="ORF">SORBI_3004G142900</name>
</gene>
<proteinExistence type="predicted"/>
<sequence>MDRYNSDYYDEQEYNIFSQETSYPLTAPSHSTPRGPGLQNLDLNSQADSFPHMDSTEILQSEKGDSEARLPPLPPRSSHAPFQPPRQGGGGRGPGRGACQAAGRQGHRNSRNSLNSRAAAGRVPQEYAPPAQFNPPVVGGRSRGRGRRHR</sequence>
<protein>
    <submittedName>
        <fullName evidence="2">Uncharacterized protein</fullName>
    </submittedName>
</protein>
<dbReference type="OrthoDB" id="10624048at2759"/>